<proteinExistence type="inferred from homology"/>
<keyword evidence="5 8" id="KW-0804">Transcription</keyword>
<reference evidence="12" key="1">
    <citation type="submission" date="2013-08" db="EMBL/GenBank/DDBJ databases">
        <title>Comparison of modified E. coli strains.</title>
        <authorList>
            <person name="Juergensen J."/>
            <person name="Bonge A."/>
            <person name="Streit W.R."/>
        </authorList>
    </citation>
    <scope>NUCLEOTIDE SEQUENCE</scope>
</reference>
<gene>
    <name evidence="8" type="primary">greA</name>
</gene>
<dbReference type="PANTHER" id="PTHR30437">
    <property type="entry name" value="TRANSCRIPTION ELONGATION FACTOR GREA"/>
    <property type="match status" value="1"/>
</dbReference>
<dbReference type="EMBL" id="KF540245">
    <property type="protein sequence ID" value="AIF26759.1"/>
    <property type="molecule type" value="Genomic_DNA"/>
</dbReference>
<evidence type="ECO:0000256" key="9">
    <source>
        <dbReference type="RuleBase" id="RU000556"/>
    </source>
</evidence>
<dbReference type="NCBIfam" id="TIGR01462">
    <property type="entry name" value="greA"/>
    <property type="match status" value="1"/>
</dbReference>
<dbReference type="Pfam" id="PF03449">
    <property type="entry name" value="GreA_GreB_N"/>
    <property type="match status" value="1"/>
</dbReference>
<dbReference type="NCBIfam" id="NF001263">
    <property type="entry name" value="PRK00226.1-4"/>
    <property type="match status" value="1"/>
</dbReference>
<dbReference type="InterPro" id="IPR028624">
    <property type="entry name" value="Tscrpt_elong_fac_GreA/B"/>
</dbReference>
<evidence type="ECO:0000259" key="10">
    <source>
        <dbReference type="Pfam" id="PF01272"/>
    </source>
</evidence>
<feature type="domain" description="Transcription elongation factor GreA/GreB N-terminal" evidence="11">
    <location>
        <begin position="3"/>
        <end position="72"/>
    </location>
</feature>
<dbReference type="AlphaFoldDB" id="A0A0H3U821"/>
<dbReference type="PIRSF" id="PIRSF006092">
    <property type="entry name" value="GreA_GreB"/>
    <property type="match status" value="1"/>
</dbReference>
<name>A0A0H3U821_9BACT</name>
<dbReference type="FunFam" id="1.10.287.180:FF:000001">
    <property type="entry name" value="Transcription elongation factor GreA"/>
    <property type="match status" value="1"/>
</dbReference>
<dbReference type="Pfam" id="PF01272">
    <property type="entry name" value="GreA_GreB"/>
    <property type="match status" value="1"/>
</dbReference>
<dbReference type="InterPro" id="IPR006359">
    <property type="entry name" value="Tscrpt_elong_fac_GreA"/>
</dbReference>
<dbReference type="SUPFAM" id="SSF46557">
    <property type="entry name" value="GreA transcript cleavage protein, N-terminal domain"/>
    <property type="match status" value="1"/>
</dbReference>
<dbReference type="SUPFAM" id="SSF54534">
    <property type="entry name" value="FKBP-like"/>
    <property type="match status" value="1"/>
</dbReference>
<evidence type="ECO:0000256" key="8">
    <source>
        <dbReference type="HAMAP-Rule" id="MF_00105"/>
    </source>
</evidence>
<dbReference type="HAMAP" id="MF_00105">
    <property type="entry name" value="GreA_GreB"/>
    <property type="match status" value="1"/>
</dbReference>
<keyword evidence="3 8" id="KW-0805">Transcription regulation</keyword>
<organism evidence="12">
    <name type="scientific">uncultured bacterium fosmid pJB89E1</name>
    <dbReference type="NCBI Taxonomy" id="1478073"/>
    <lineage>
        <taxon>Bacteria</taxon>
        <taxon>environmental samples</taxon>
    </lineage>
</organism>
<dbReference type="GO" id="GO:0070063">
    <property type="term" value="F:RNA polymerase binding"/>
    <property type="evidence" value="ECO:0007669"/>
    <property type="project" value="InterPro"/>
</dbReference>
<protein>
    <recommendedName>
        <fullName evidence="2 8">Transcription elongation factor GreA</fullName>
    </recommendedName>
    <alternativeName>
        <fullName evidence="7 8">Transcript cleavage factor GreA</fullName>
    </alternativeName>
</protein>
<dbReference type="Gene3D" id="1.10.287.180">
    <property type="entry name" value="Transcription elongation factor, GreA/GreB, N-terminal domain"/>
    <property type="match status" value="1"/>
</dbReference>
<dbReference type="PANTHER" id="PTHR30437:SF4">
    <property type="entry name" value="TRANSCRIPTION ELONGATION FACTOR GREA"/>
    <property type="match status" value="1"/>
</dbReference>
<evidence type="ECO:0000256" key="6">
    <source>
        <dbReference type="ARBA" id="ARBA00024916"/>
    </source>
</evidence>
<dbReference type="Gene3D" id="3.10.50.30">
    <property type="entry name" value="Transcription elongation factor, GreA/GreB, C-terminal domain"/>
    <property type="match status" value="1"/>
</dbReference>
<dbReference type="InterPro" id="IPR022691">
    <property type="entry name" value="Tscrpt_elong_fac_GreA/B_N"/>
</dbReference>
<evidence type="ECO:0000256" key="5">
    <source>
        <dbReference type="ARBA" id="ARBA00023163"/>
    </source>
</evidence>
<evidence type="ECO:0000256" key="4">
    <source>
        <dbReference type="ARBA" id="ARBA00023125"/>
    </source>
</evidence>
<evidence type="ECO:0000256" key="3">
    <source>
        <dbReference type="ARBA" id="ARBA00023015"/>
    </source>
</evidence>
<accession>A0A0H3U821</accession>
<evidence type="ECO:0000256" key="1">
    <source>
        <dbReference type="ARBA" id="ARBA00008213"/>
    </source>
</evidence>
<dbReference type="InterPro" id="IPR023459">
    <property type="entry name" value="Tscrpt_elong_fac_GreA/B_fam"/>
</dbReference>
<dbReference type="FunFam" id="3.10.50.30:FF:000001">
    <property type="entry name" value="Transcription elongation factor GreA"/>
    <property type="match status" value="1"/>
</dbReference>
<comment type="function">
    <text evidence="6 8 9">Necessary for efficient RNA polymerase transcription elongation past template-encoded arresting sites. The arresting sites in DNA have the property of trapping a certain fraction of elongating RNA polymerases that pass through, resulting in locked ternary complexes. Cleavage of the nascent transcript by cleavage factors such as GreA or GreB allows the resumption of elongation from the new 3'terminus. GreA releases sequences of 2 to 3 nucleotides.</text>
</comment>
<dbReference type="GO" id="GO:0003677">
    <property type="term" value="F:DNA binding"/>
    <property type="evidence" value="ECO:0007669"/>
    <property type="project" value="UniProtKB-UniRule"/>
</dbReference>
<dbReference type="InterPro" id="IPR036805">
    <property type="entry name" value="Tscrpt_elong_fac_GreA/B_N_sf"/>
</dbReference>
<evidence type="ECO:0000256" key="2">
    <source>
        <dbReference type="ARBA" id="ARBA00013729"/>
    </source>
</evidence>
<sequence length="155" mass="17563">MEYLSKERHDEIVAELNQLINVEYPIIKDALAEARAQGDLSENFGYRAARRAQAKMISRINFLQKVLKYSRVIDPKFLPKDQVTLLSTVEFTNLDNGRKMTYKIVSPHEMNLQEGKISLKSPIGEALMGKKAGDIVEVHAPAATFKLRIESVTME</sequence>
<evidence type="ECO:0000259" key="11">
    <source>
        <dbReference type="Pfam" id="PF03449"/>
    </source>
</evidence>
<evidence type="ECO:0000256" key="7">
    <source>
        <dbReference type="ARBA" id="ARBA00030776"/>
    </source>
</evidence>
<dbReference type="GO" id="GO:0006354">
    <property type="term" value="P:DNA-templated transcription elongation"/>
    <property type="evidence" value="ECO:0007669"/>
    <property type="project" value="TreeGrafter"/>
</dbReference>
<dbReference type="GO" id="GO:0032784">
    <property type="term" value="P:regulation of DNA-templated transcription elongation"/>
    <property type="evidence" value="ECO:0007669"/>
    <property type="project" value="UniProtKB-UniRule"/>
</dbReference>
<dbReference type="InterPro" id="IPR001437">
    <property type="entry name" value="Tscrpt_elong_fac_GreA/B_C"/>
</dbReference>
<evidence type="ECO:0000313" key="12">
    <source>
        <dbReference type="EMBL" id="AIF26759.1"/>
    </source>
</evidence>
<keyword evidence="4 8" id="KW-0238">DNA-binding</keyword>
<dbReference type="InterPro" id="IPR036953">
    <property type="entry name" value="GreA/GreB_C_sf"/>
</dbReference>
<feature type="domain" description="Transcription elongation factor GreA/GreB C-terminal" evidence="10">
    <location>
        <begin position="79"/>
        <end position="153"/>
    </location>
</feature>
<comment type="similarity">
    <text evidence="1 8 9">Belongs to the GreA/GreB family.</text>
</comment>